<protein>
    <submittedName>
        <fullName evidence="1">Uncharacterized protein</fullName>
    </submittedName>
</protein>
<name>A0A0K9FD70_9BACI</name>
<accession>A0A0K9FD70</accession>
<dbReference type="EMBL" id="LFXJ01000005">
    <property type="protein sequence ID" value="KMY32163.1"/>
    <property type="molecule type" value="Genomic_DNA"/>
</dbReference>
<sequence length="64" mass="7536">MKTISSKVLNREWEVWDPASMSDWGKTEYKFDCKFSDDLNIFITKTLRRTLIAVHNIMGKKVVL</sequence>
<dbReference type="AlphaFoldDB" id="A0A0K9FD70"/>
<dbReference type="PATRIC" id="fig|582475.4.peg.1214"/>
<evidence type="ECO:0000313" key="2">
    <source>
        <dbReference type="Proteomes" id="UP000037326"/>
    </source>
</evidence>
<gene>
    <name evidence="1" type="ORF">ACZ11_08390</name>
</gene>
<reference evidence="2" key="1">
    <citation type="submission" date="2015-07" db="EMBL/GenBank/DDBJ databases">
        <authorList>
            <consortium name="Consortium for Microbial Forensics and Genomics (microFORGE)"/>
            <person name="Knight B.M."/>
            <person name="Roberts D.P."/>
            <person name="Lin D."/>
            <person name="Hari K."/>
            <person name="Fletcher J."/>
            <person name="Melcher U."/>
            <person name="Blagden T."/>
            <person name="Winegar R.A."/>
        </authorList>
    </citation>
    <scope>NUCLEOTIDE SEQUENCE [LARGE SCALE GENOMIC DNA]</scope>
    <source>
        <strain evidence="2">DSM 23493</strain>
    </source>
</reference>
<proteinExistence type="predicted"/>
<comment type="caution">
    <text evidence="1">The sequence shown here is derived from an EMBL/GenBank/DDBJ whole genome shotgun (WGS) entry which is preliminary data.</text>
</comment>
<dbReference type="Proteomes" id="UP000037326">
    <property type="component" value="Unassembled WGS sequence"/>
</dbReference>
<evidence type="ECO:0000313" key="1">
    <source>
        <dbReference type="EMBL" id="KMY32163.1"/>
    </source>
</evidence>
<organism evidence="1 2">
    <name type="scientific">Lysinibacillus xylanilyticus</name>
    <dbReference type="NCBI Taxonomy" id="582475"/>
    <lineage>
        <taxon>Bacteria</taxon>
        <taxon>Bacillati</taxon>
        <taxon>Bacillota</taxon>
        <taxon>Bacilli</taxon>
        <taxon>Bacillales</taxon>
        <taxon>Bacillaceae</taxon>
        <taxon>Lysinibacillus</taxon>
    </lineage>
</organism>